<dbReference type="EnsemblPlants" id="PGSC0003DMT400089823">
    <property type="protein sequence ID" value="PGSC0003DMT400089823"/>
    <property type="gene ID" value="PGSC0003DMG400039394"/>
</dbReference>
<sequence>MTDLRMLQVSTHERHRRHMDGTTYHRRMVQDPNSNFLTTIDGREGWTVGVSTGQAKPKGQGFPKLEHIASTSRSSPRLVVMIMARGRPRGFSLAKGEKPRNVLATTSNFMEGTTSRGLDHGSWSPS</sequence>
<accession>M1DJ02</accession>
<dbReference type="HOGENOM" id="CLU_1985569_0_0_1"/>
<dbReference type="Proteomes" id="UP000011115">
    <property type="component" value="Unassembled WGS sequence"/>
</dbReference>
<organism evidence="2 3">
    <name type="scientific">Solanum tuberosum</name>
    <name type="common">Potato</name>
    <dbReference type="NCBI Taxonomy" id="4113"/>
    <lineage>
        <taxon>Eukaryota</taxon>
        <taxon>Viridiplantae</taxon>
        <taxon>Streptophyta</taxon>
        <taxon>Embryophyta</taxon>
        <taxon>Tracheophyta</taxon>
        <taxon>Spermatophyta</taxon>
        <taxon>Magnoliopsida</taxon>
        <taxon>eudicotyledons</taxon>
        <taxon>Gunneridae</taxon>
        <taxon>Pentapetalae</taxon>
        <taxon>asterids</taxon>
        <taxon>lamiids</taxon>
        <taxon>Solanales</taxon>
        <taxon>Solanaceae</taxon>
        <taxon>Solanoideae</taxon>
        <taxon>Solaneae</taxon>
        <taxon>Solanum</taxon>
    </lineage>
</organism>
<feature type="compositionally biased region" description="Polar residues" evidence="1">
    <location>
        <begin position="107"/>
        <end position="116"/>
    </location>
</feature>
<feature type="region of interest" description="Disordered" evidence="1">
    <location>
        <begin position="107"/>
        <end position="126"/>
    </location>
</feature>
<protein>
    <submittedName>
        <fullName evidence="2">Uncharacterized protein</fullName>
    </submittedName>
</protein>
<proteinExistence type="predicted"/>
<reference evidence="3" key="1">
    <citation type="journal article" date="2011" name="Nature">
        <title>Genome sequence and analysis of the tuber crop potato.</title>
        <authorList>
            <consortium name="The Potato Genome Sequencing Consortium"/>
        </authorList>
    </citation>
    <scope>NUCLEOTIDE SEQUENCE [LARGE SCALE GENOMIC DNA]</scope>
    <source>
        <strain evidence="3">cv. DM1-3 516 R44</strain>
    </source>
</reference>
<dbReference type="Gramene" id="PGSC0003DMT400089823">
    <property type="protein sequence ID" value="PGSC0003DMT400089823"/>
    <property type="gene ID" value="PGSC0003DMG400039394"/>
</dbReference>
<evidence type="ECO:0000256" key="1">
    <source>
        <dbReference type="SAM" id="MobiDB-lite"/>
    </source>
</evidence>
<evidence type="ECO:0000313" key="2">
    <source>
        <dbReference type="EnsemblPlants" id="PGSC0003DMT400089823"/>
    </source>
</evidence>
<keyword evidence="3" id="KW-1185">Reference proteome</keyword>
<dbReference type="AlphaFoldDB" id="M1DJ02"/>
<dbReference type="PaxDb" id="4113-PGSC0003DMT400089823"/>
<dbReference type="InParanoid" id="M1DJ02"/>
<name>M1DJ02_SOLTU</name>
<reference evidence="2" key="2">
    <citation type="submission" date="2015-06" db="UniProtKB">
        <authorList>
            <consortium name="EnsemblPlants"/>
        </authorList>
    </citation>
    <scope>IDENTIFICATION</scope>
    <source>
        <strain evidence="2">DM1-3 516 R44</strain>
    </source>
</reference>
<evidence type="ECO:0000313" key="3">
    <source>
        <dbReference type="Proteomes" id="UP000011115"/>
    </source>
</evidence>